<accession>I0Z986</accession>
<evidence type="ECO:0000313" key="3">
    <source>
        <dbReference type="Proteomes" id="UP000007264"/>
    </source>
</evidence>
<dbReference type="Gene3D" id="3.40.50.720">
    <property type="entry name" value="NAD(P)-binding Rossmann-like Domain"/>
    <property type="match status" value="2"/>
</dbReference>
<feature type="domain" description="NAD(P)-binding" evidence="1">
    <location>
        <begin position="14"/>
        <end position="46"/>
    </location>
</feature>
<dbReference type="EMBL" id="AGSI01000001">
    <property type="protein sequence ID" value="EIE27205.1"/>
    <property type="molecule type" value="Genomic_DNA"/>
</dbReference>
<dbReference type="InterPro" id="IPR036291">
    <property type="entry name" value="NAD(P)-bd_dom_sf"/>
</dbReference>
<organism evidence="2 3">
    <name type="scientific">Coccomyxa subellipsoidea (strain C-169)</name>
    <name type="common">Green microalga</name>
    <dbReference type="NCBI Taxonomy" id="574566"/>
    <lineage>
        <taxon>Eukaryota</taxon>
        <taxon>Viridiplantae</taxon>
        <taxon>Chlorophyta</taxon>
        <taxon>core chlorophytes</taxon>
        <taxon>Trebouxiophyceae</taxon>
        <taxon>Trebouxiophyceae incertae sedis</taxon>
        <taxon>Coccomyxaceae</taxon>
        <taxon>Coccomyxa</taxon>
        <taxon>Coccomyxa subellipsoidea</taxon>
    </lineage>
</organism>
<dbReference type="GeneID" id="17045220"/>
<dbReference type="STRING" id="574566.I0Z986"/>
<dbReference type="RefSeq" id="XP_005651749.1">
    <property type="nucleotide sequence ID" value="XM_005651692.1"/>
</dbReference>
<dbReference type="OrthoDB" id="419598at2759"/>
<evidence type="ECO:0000259" key="1">
    <source>
        <dbReference type="Pfam" id="PF13460"/>
    </source>
</evidence>
<evidence type="ECO:0000313" key="2">
    <source>
        <dbReference type="EMBL" id="EIE27205.1"/>
    </source>
</evidence>
<proteinExistence type="predicted"/>
<dbReference type="PANTHER" id="PTHR15020">
    <property type="entry name" value="FLAVIN REDUCTASE-RELATED"/>
    <property type="match status" value="1"/>
</dbReference>
<dbReference type="KEGG" id="csl:COCSUDRAFT_55228"/>
<keyword evidence="3" id="KW-1185">Reference proteome</keyword>
<gene>
    <name evidence="2" type="ORF">COCSUDRAFT_55228</name>
</gene>
<dbReference type="PANTHER" id="PTHR15020:SF11">
    <property type="entry name" value="OS06G0360300 PROTEIN"/>
    <property type="match status" value="1"/>
</dbReference>
<dbReference type="AlphaFoldDB" id="I0Z986"/>
<feature type="domain" description="NAD(P)-binding" evidence="1">
    <location>
        <begin position="57"/>
        <end position="152"/>
    </location>
</feature>
<sequence length="179" mass="19022">MTVKADRNNVFVAGASGATGRRVVQELRKKGFKVRAGVRDAEKARSSGLQVDNKVELGNCNLVDAAKQKGISKFVLMSSLLTNGAASEKYLRSSGLEWTVVRPGGLSNKPLAEVGNLIVGKEDTLFGRPSDPGKDISRDLVAAVLVEAVTQPGASNKVVEIVSSKDASELPPDQWFSNI</sequence>
<dbReference type="Proteomes" id="UP000007264">
    <property type="component" value="Unassembled WGS sequence"/>
</dbReference>
<name>I0Z986_COCSC</name>
<reference evidence="2 3" key="1">
    <citation type="journal article" date="2012" name="Genome Biol.">
        <title>The genome of the polar eukaryotic microalga coccomyxa subellipsoidea reveals traits of cold adaptation.</title>
        <authorList>
            <person name="Blanc G."/>
            <person name="Agarkova I."/>
            <person name="Grimwood J."/>
            <person name="Kuo A."/>
            <person name="Brueggeman A."/>
            <person name="Dunigan D."/>
            <person name="Gurnon J."/>
            <person name="Ladunga I."/>
            <person name="Lindquist E."/>
            <person name="Lucas S."/>
            <person name="Pangilinan J."/>
            <person name="Proschold T."/>
            <person name="Salamov A."/>
            <person name="Schmutz J."/>
            <person name="Weeks D."/>
            <person name="Yamada T."/>
            <person name="Claverie J.M."/>
            <person name="Grigoriev I."/>
            <person name="Van Etten J."/>
            <person name="Lomsadze A."/>
            <person name="Borodovsky M."/>
        </authorList>
    </citation>
    <scope>NUCLEOTIDE SEQUENCE [LARGE SCALE GENOMIC DNA]</scope>
    <source>
        <strain evidence="2 3">C-169</strain>
    </source>
</reference>
<dbReference type="eggNOG" id="KOG1203">
    <property type="taxonomic scope" value="Eukaryota"/>
</dbReference>
<comment type="caution">
    <text evidence="2">The sequence shown here is derived from an EMBL/GenBank/DDBJ whole genome shotgun (WGS) entry which is preliminary data.</text>
</comment>
<dbReference type="Pfam" id="PF13460">
    <property type="entry name" value="NAD_binding_10"/>
    <property type="match status" value="2"/>
</dbReference>
<dbReference type="SUPFAM" id="SSF51735">
    <property type="entry name" value="NAD(P)-binding Rossmann-fold domains"/>
    <property type="match status" value="1"/>
</dbReference>
<dbReference type="InterPro" id="IPR016040">
    <property type="entry name" value="NAD(P)-bd_dom"/>
</dbReference>
<protein>
    <submittedName>
        <fullName evidence="2">NAD(P)-binding protein</fullName>
    </submittedName>
</protein>